<dbReference type="InterPro" id="IPR050625">
    <property type="entry name" value="ParA/MinD_ATPase"/>
</dbReference>
<evidence type="ECO:0000313" key="12">
    <source>
        <dbReference type="Proteomes" id="UP000234857"/>
    </source>
</evidence>
<dbReference type="SUPFAM" id="SSF52540">
    <property type="entry name" value="P-loop containing nucleoside triphosphate hydrolases"/>
    <property type="match status" value="1"/>
</dbReference>
<name>A0A2N5ZE36_MUIH1</name>
<reference evidence="11 12" key="1">
    <citation type="submission" date="2017-11" db="EMBL/GenBank/DDBJ databases">
        <title>Genome-resolved metagenomics identifies genetic mobility, metabolic interactions, and unexpected diversity in perchlorate-reducing communities.</title>
        <authorList>
            <person name="Barnum T.P."/>
            <person name="Figueroa I.A."/>
            <person name="Carlstrom C.I."/>
            <person name="Lucas L.N."/>
            <person name="Engelbrektson A.L."/>
            <person name="Coates J.D."/>
        </authorList>
    </citation>
    <scope>NUCLEOTIDE SEQUENCE [LARGE SCALE GENOMIC DNA]</scope>
    <source>
        <strain evidence="11">BM706</strain>
    </source>
</reference>
<dbReference type="NCBIfam" id="TIGR01968">
    <property type="entry name" value="minD_bact"/>
    <property type="match status" value="1"/>
</dbReference>
<protein>
    <recommendedName>
        <fullName evidence="2">Septum site-determining protein MinD</fullName>
    </recommendedName>
    <alternativeName>
        <fullName evidence="9">Cell division inhibitor MinD</fullName>
    </alternativeName>
</protein>
<dbReference type="GO" id="GO:0051782">
    <property type="term" value="P:negative regulation of cell division"/>
    <property type="evidence" value="ECO:0007669"/>
    <property type="project" value="TreeGrafter"/>
</dbReference>
<evidence type="ECO:0000256" key="4">
    <source>
        <dbReference type="ARBA" id="ARBA00022741"/>
    </source>
</evidence>
<dbReference type="PIRSF" id="PIRSF003092">
    <property type="entry name" value="MinD"/>
    <property type="match status" value="1"/>
</dbReference>
<keyword evidence="7" id="KW-0131">Cell cycle</keyword>
<dbReference type="GO" id="GO:0005524">
    <property type="term" value="F:ATP binding"/>
    <property type="evidence" value="ECO:0007669"/>
    <property type="project" value="UniProtKB-KW"/>
</dbReference>
<proteinExistence type="inferred from homology"/>
<evidence type="ECO:0000256" key="3">
    <source>
        <dbReference type="ARBA" id="ARBA00022618"/>
    </source>
</evidence>
<keyword evidence="4 10" id="KW-0547">Nucleotide-binding</keyword>
<dbReference type="GO" id="GO:0005829">
    <property type="term" value="C:cytosol"/>
    <property type="evidence" value="ECO:0007669"/>
    <property type="project" value="TreeGrafter"/>
</dbReference>
<comment type="caution">
    <text evidence="11">The sequence shown here is derived from an EMBL/GenBank/DDBJ whole genome shotgun (WGS) entry which is preliminary data.</text>
</comment>
<keyword evidence="5 10" id="KW-0067">ATP-binding</keyword>
<dbReference type="Pfam" id="PF10609">
    <property type="entry name" value="ParA"/>
    <property type="match status" value="1"/>
</dbReference>
<dbReference type="GO" id="GO:0000917">
    <property type="term" value="P:division septum assembly"/>
    <property type="evidence" value="ECO:0007669"/>
    <property type="project" value="UniProtKB-KW"/>
</dbReference>
<evidence type="ECO:0000313" key="11">
    <source>
        <dbReference type="EMBL" id="PLX16923.1"/>
    </source>
</evidence>
<dbReference type="GO" id="GO:0009898">
    <property type="term" value="C:cytoplasmic side of plasma membrane"/>
    <property type="evidence" value="ECO:0007669"/>
    <property type="project" value="TreeGrafter"/>
</dbReference>
<dbReference type="AlphaFoldDB" id="A0A2N5ZE36"/>
<dbReference type="EMBL" id="PKTG01000100">
    <property type="protein sequence ID" value="PLX16923.1"/>
    <property type="molecule type" value="Genomic_DNA"/>
</dbReference>
<evidence type="ECO:0000256" key="8">
    <source>
        <dbReference type="ARBA" id="ARBA00025436"/>
    </source>
</evidence>
<comment type="function">
    <text evidence="8">ATPase required for the correct placement of the division site. Cell division inhibitors MinC and MinD act in concert to form an inhibitor capable of blocking formation of the polar Z ring septums. Rapidly oscillates between the poles of the cell to destabilize FtsZ filaments that have formed before they mature into polar Z rings.</text>
</comment>
<dbReference type="InterPro" id="IPR033756">
    <property type="entry name" value="YlxH/NBP35"/>
</dbReference>
<sequence>MNDMLRSDIGYKTNPDLAKVVTVVSGKGGVGKSTISANLSLGLAMTGQKVVVIDADIGLRNLDIILGYSDRIFHNIIDVIEGECTLSDALIQDKDFPNLSFLPASQIHEKGSLKGKGFSKIIETLKVEYNYIIIDSPAGIGVGLKNLLPITDTALLVVNPDRTSVLDADRTIGVLDDNDVKTTDVVVNRFSIEKAQKEIFLSLDQIKDILGLNILGVVPEDDEISESVNTGLPVIKKSWAVSSKAFINIARRFTGKSIPLLYIFRPSFMKRLLGRIGM</sequence>
<evidence type="ECO:0000256" key="2">
    <source>
        <dbReference type="ARBA" id="ARBA00016887"/>
    </source>
</evidence>
<comment type="similarity">
    <text evidence="1">Belongs to the ParA family. MinD subfamily.</text>
</comment>
<accession>A0A2N5ZE36</accession>
<dbReference type="Proteomes" id="UP000234857">
    <property type="component" value="Unassembled WGS sequence"/>
</dbReference>
<dbReference type="InterPro" id="IPR025501">
    <property type="entry name" value="MinD_FleN"/>
</dbReference>
<evidence type="ECO:0000256" key="6">
    <source>
        <dbReference type="ARBA" id="ARBA00023210"/>
    </source>
</evidence>
<dbReference type="InterPro" id="IPR010223">
    <property type="entry name" value="MinD"/>
</dbReference>
<dbReference type="PANTHER" id="PTHR43384:SF6">
    <property type="entry name" value="SEPTUM SITE-DETERMINING PROTEIN MIND HOMOLOG, CHLOROPLASTIC"/>
    <property type="match status" value="1"/>
</dbReference>
<dbReference type="PANTHER" id="PTHR43384">
    <property type="entry name" value="SEPTUM SITE-DETERMINING PROTEIN MIND HOMOLOG, CHLOROPLASTIC-RELATED"/>
    <property type="match status" value="1"/>
</dbReference>
<dbReference type="InterPro" id="IPR027417">
    <property type="entry name" value="P-loop_NTPase"/>
</dbReference>
<evidence type="ECO:0000256" key="1">
    <source>
        <dbReference type="ARBA" id="ARBA00010257"/>
    </source>
</evidence>
<evidence type="ECO:0000256" key="9">
    <source>
        <dbReference type="ARBA" id="ARBA00032845"/>
    </source>
</evidence>
<dbReference type="CDD" id="cd02036">
    <property type="entry name" value="MinD"/>
    <property type="match status" value="1"/>
</dbReference>
<dbReference type="GO" id="GO:0016887">
    <property type="term" value="F:ATP hydrolysis activity"/>
    <property type="evidence" value="ECO:0007669"/>
    <property type="project" value="InterPro"/>
</dbReference>
<feature type="binding site" evidence="10">
    <location>
        <begin position="27"/>
        <end position="34"/>
    </location>
    <ligand>
        <name>ATP</name>
        <dbReference type="ChEBI" id="CHEBI:30616"/>
    </ligand>
</feature>
<evidence type="ECO:0000256" key="10">
    <source>
        <dbReference type="PIRSR" id="PIRSR003092-1"/>
    </source>
</evidence>
<evidence type="ECO:0000256" key="7">
    <source>
        <dbReference type="ARBA" id="ARBA00023306"/>
    </source>
</evidence>
<dbReference type="Gene3D" id="3.40.50.300">
    <property type="entry name" value="P-loop containing nucleotide triphosphate hydrolases"/>
    <property type="match status" value="1"/>
</dbReference>
<keyword evidence="6" id="KW-0717">Septation</keyword>
<organism evidence="11 12">
    <name type="scientific">Muiribacterium halophilum</name>
    <dbReference type="NCBI Taxonomy" id="2053465"/>
    <lineage>
        <taxon>Bacteria</taxon>
        <taxon>Candidatus Muiribacteriota</taxon>
        <taxon>Candidatus Muiribacteriia</taxon>
        <taxon>Candidatus Muiribacteriales</taxon>
        <taxon>Candidatus Muiribacteriaceae</taxon>
        <taxon>Candidatus Muiribacterium</taxon>
    </lineage>
</organism>
<gene>
    <name evidence="11" type="primary">minD</name>
    <name evidence="11" type="ORF">C0601_08795</name>
</gene>
<evidence type="ECO:0000256" key="5">
    <source>
        <dbReference type="ARBA" id="ARBA00022840"/>
    </source>
</evidence>
<keyword evidence="3" id="KW-0132">Cell division</keyword>